<keyword evidence="1" id="KW-0489">Methyltransferase</keyword>
<feature type="domain" description="DNA methylase N-4/N-6" evidence="4">
    <location>
        <begin position="71"/>
        <end position="241"/>
    </location>
</feature>
<dbReference type="InterPro" id="IPR029063">
    <property type="entry name" value="SAM-dependent_MTases_sf"/>
</dbReference>
<dbReference type="EC" id="2.1.1.-" evidence="3"/>
<dbReference type="InterPro" id="IPR002941">
    <property type="entry name" value="DNA_methylase_N4/N6"/>
</dbReference>
<dbReference type="SUPFAM" id="SSF53335">
    <property type="entry name" value="S-adenosyl-L-methionine-dependent methyltransferases"/>
    <property type="match status" value="1"/>
</dbReference>
<comment type="caution">
    <text evidence="5">The sequence shown here is derived from an EMBL/GenBank/DDBJ whole genome shotgun (WGS) entry which is preliminary data.</text>
</comment>
<dbReference type="GO" id="GO:0008170">
    <property type="term" value="F:N-methyltransferase activity"/>
    <property type="evidence" value="ECO:0007669"/>
    <property type="project" value="InterPro"/>
</dbReference>
<comment type="similarity">
    <text evidence="3">Belongs to the N(4)/N(6)-methyltransferase family.</text>
</comment>
<evidence type="ECO:0000256" key="1">
    <source>
        <dbReference type="ARBA" id="ARBA00022603"/>
    </source>
</evidence>
<dbReference type="GO" id="GO:0003677">
    <property type="term" value="F:DNA binding"/>
    <property type="evidence" value="ECO:0007669"/>
    <property type="project" value="InterPro"/>
</dbReference>
<keyword evidence="2" id="KW-0808">Transferase</keyword>
<proteinExistence type="inferred from homology"/>
<protein>
    <recommendedName>
        <fullName evidence="3">Methyltransferase</fullName>
        <ecNumber evidence="3">2.1.1.-</ecNumber>
    </recommendedName>
</protein>
<dbReference type="Pfam" id="PF01555">
    <property type="entry name" value="N6_N4_Mtase"/>
    <property type="match status" value="1"/>
</dbReference>
<sequence>MNQYIFILGNNPELSVAEIKSVYPQISVIKKTDLFLIGQIDNFDCQKALNNLGGTIKIGQVIGDKLDEELIIKEIIKKAAIKIHPVKYREAVISPKAKLFNRVNYGLSFYKTKPSSVGLEIKRKLKELGISSRLVVSKEPILSSVIVKKNKVMEFLVLPDALGLTGAVQEFEEYGKRDYNRPKIDAHSGLLPPKLAKMMINLSLADKNGLLLDPFCGSGTVLSEALALGYKNLIGSDVSPKASSDTTDNLDWLSSEYQLTDAHYQIYNLEVSRLSDKLKPASIDAIVSEPYLGPTLKGDAKENKIFKIITEVANIYLKAFQEFKTVLKPDGRVVIVLPLWRLNGREFNLKIENKIADLGFRRQDKNNLIYKRPEQKIWRQIEIWQSQ</sequence>
<dbReference type="PANTHER" id="PTHR14911:SF13">
    <property type="entry name" value="TRNA (GUANINE(6)-N2)-METHYLTRANSFERASE THUMP3"/>
    <property type="match status" value="1"/>
</dbReference>
<evidence type="ECO:0000313" key="5">
    <source>
        <dbReference type="EMBL" id="OGY51833.1"/>
    </source>
</evidence>
<dbReference type="EMBL" id="MHIM01000030">
    <property type="protein sequence ID" value="OGY51833.1"/>
    <property type="molecule type" value="Genomic_DNA"/>
</dbReference>
<evidence type="ECO:0000313" key="6">
    <source>
        <dbReference type="Proteomes" id="UP000177376"/>
    </source>
</evidence>
<evidence type="ECO:0000256" key="2">
    <source>
        <dbReference type="ARBA" id="ARBA00022679"/>
    </source>
</evidence>
<dbReference type="GO" id="GO:0030488">
    <property type="term" value="P:tRNA methylation"/>
    <property type="evidence" value="ECO:0007669"/>
    <property type="project" value="TreeGrafter"/>
</dbReference>
<dbReference type="Gene3D" id="3.40.50.150">
    <property type="entry name" value="Vaccinia Virus protein VP39"/>
    <property type="match status" value="1"/>
</dbReference>
<dbReference type="GO" id="GO:0016423">
    <property type="term" value="F:tRNA (guanine) methyltransferase activity"/>
    <property type="evidence" value="ECO:0007669"/>
    <property type="project" value="TreeGrafter"/>
</dbReference>
<dbReference type="InterPro" id="IPR001091">
    <property type="entry name" value="RM_Methyltransferase"/>
</dbReference>
<evidence type="ECO:0000259" key="4">
    <source>
        <dbReference type="Pfam" id="PF01555"/>
    </source>
</evidence>
<organism evidence="5 6">
    <name type="scientific">Candidatus Buchananbacteria bacterium RIFCSPLOWO2_01_FULL_39_33</name>
    <dbReference type="NCBI Taxonomy" id="1797543"/>
    <lineage>
        <taxon>Bacteria</taxon>
        <taxon>Candidatus Buchananiibacteriota</taxon>
    </lineage>
</organism>
<accession>A0A1G1YHK0</accession>
<evidence type="ECO:0000256" key="3">
    <source>
        <dbReference type="RuleBase" id="RU362026"/>
    </source>
</evidence>
<dbReference type="PRINTS" id="PR00508">
    <property type="entry name" value="S21N4MTFRASE"/>
</dbReference>
<dbReference type="Proteomes" id="UP000177376">
    <property type="component" value="Unassembled WGS sequence"/>
</dbReference>
<dbReference type="CDD" id="cd02440">
    <property type="entry name" value="AdoMet_MTases"/>
    <property type="match status" value="1"/>
</dbReference>
<dbReference type="PANTHER" id="PTHR14911">
    <property type="entry name" value="THUMP DOMAIN-CONTAINING"/>
    <property type="match status" value="1"/>
</dbReference>
<reference evidence="5 6" key="1">
    <citation type="journal article" date="2016" name="Nat. Commun.">
        <title>Thousands of microbial genomes shed light on interconnected biogeochemical processes in an aquifer system.</title>
        <authorList>
            <person name="Anantharaman K."/>
            <person name="Brown C.T."/>
            <person name="Hug L.A."/>
            <person name="Sharon I."/>
            <person name="Castelle C.J."/>
            <person name="Probst A.J."/>
            <person name="Thomas B.C."/>
            <person name="Singh A."/>
            <person name="Wilkins M.J."/>
            <person name="Karaoz U."/>
            <person name="Brodie E.L."/>
            <person name="Williams K.H."/>
            <person name="Hubbard S.S."/>
            <person name="Banfield J.F."/>
        </authorList>
    </citation>
    <scope>NUCLEOTIDE SEQUENCE [LARGE SCALE GENOMIC DNA]</scope>
</reference>
<dbReference type="AlphaFoldDB" id="A0A1G1YHK0"/>
<gene>
    <name evidence="5" type="ORF">A3A02_03590</name>
</gene>
<name>A0A1G1YHK0_9BACT</name>